<keyword evidence="8 10" id="KW-0472">Membrane</keyword>
<proteinExistence type="inferred from homology"/>
<keyword evidence="10" id="KW-0594">Phospholipid biosynthesis</keyword>
<evidence type="ECO:0000256" key="4">
    <source>
        <dbReference type="ARBA" id="ARBA00022692"/>
    </source>
</evidence>
<evidence type="ECO:0000256" key="7">
    <source>
        <dbReference type="ARBA" id="ARBA00023098"/>
    </source>
</evidence>
<dbReference type="EnsemblPlants" id="OMERI01G24400.1">
    <property type="protein sequence ID" value="OMERI01G24400.1"/>
    <property type="gene ID" value="OMERI01G24400"/>
</dbReference>
<protein>
    <recommendedName>
        <fullName evidence="10">CDP-diacylglycerol--serine O-phosphatidyltransferase</fullName>
        <ecNumber evidence="10">2.7.8.8</ecNumber>
    </recommendedName>
    <alternativeName>
        <fullName evidence="10">Phosphatidylserine synthase</fullName>
    </alternativeName>
</protein>
<evidence type="ECO:0000256" key="3">
    <source>
        <dbReference type="ARBA" id="ARBA00022679"/>
    </source>
</evidence>
<dbReference type="Gramene" id="OMERI01G24400.1">
    <property type="protein sequence ID" value="OMERI01G24400.1"/>
    <property type="gene ID" value="OMERI01G24400"/>
</dbReference>
<comment type="catalytic activity">
    <reaction evidence="10">
        <text>a CDP-1,2-diacyl-sn-glycerol + L-serine = a 1,2-diacyl-sn-glycero-3-phospho-L-serine + CMP + H(+)</text>
        <dbReference type="Rhea" id="RHEA:16913"/>
        <dbReference type="ChEBI" id="CHEBI:15378"/>
        <dbReference type="ChEBI" id="CHEBI:33384"/>
        <dbReference type="ChEBI" id="CHEBI:57262"/>
        <dbReference type="ChEBI" id="CHEBI:58332"/>
        <dbReference type="ChEBI" id="CHEBI:60377"/>
        <dbReference type="EC" id="2.7.8.8"/>
    </reaction>
</comment>
<feature type="transmembrane region" description="Helical" evidence="10">
    <location>
        <begin position="385"/>
        <end position="405"/>
    </location>
</feature>
<comment type="subcellular location">
    <subcellularLocation>
        <location evidence="1 10">Endoplasmic reticulum membrane</location>
        <topology evidence="1 10">Multi-pass membrane protein</topology>
    </subcellularLocation>
</comment>
<evidence type="ECO:0000256" key="8">
    <source>
        <dbReference type="ARBA" id="ARBA00023136"/>
    </source>
</evidence>
<evidence type="ECO:0000256" key="10">
    <source>
        <dbReference type="RuleBase" id="RU368094"/>
    </source>
</evidence>
<dbReference type="GO" id="GO:0003882">
    <property type="term" value="F:CDP-diacylglycerol-serine O-phosphatidyltransferase activity"/>
    <property type="evidence" value="ECO:0007669"/>
    <property type="project" value="UniProtKB-UniRule"/>
</dbReference>
<evidence type="ECO:0000313" key="12">
    <source>
        <dbReference type="Proteomes" id="UP000008021"/>
    </source>
</evidence>
<feature type="transmembrane region" description="Helical" evidence="10">
    <location>
        <begin position="50"/>
        <end position="70"/>
    </location>
</feature>
<dbReference type="EC" id="2.7.8.8" evidence="10"/>
<feature type="transmembrane region" description="Helical" evidence="10">
    <location>
        <begin position="358"/>
        <end position="379"/>
    </location>
</feature>
<organism evidence="11">
    <name type="scientific">Oryza meridionalis</name>
    <dbReference type="NCBI Taxonomy" id="40149"/>
    <lineage>
        <taxon>Eukaryota</taxon>
        <taxon>Viridiplantae</taxon>
        <taxon>Streptophyta</taxon>
        <taxon>Embryophyta</taxon>
        <taxon>Tracheophyta</taxon>
        <taxon>Spermatophyta</taxon>
        <taxon>Magnoliopsida</taxon>
        <taxon>Liliopsida</taxon>
        <taxon>Poales</taxon>
        <taxon>Poaceae</taxon>
        <taxon>BOP clade</taxon>
        <taxon>Oryzoideae</taxon>
        <taxon>Oryzeae</taxon>
        <taxon>Oryzinae</taxon>
        <taxon>Oryza</taxon>
    </lineage>
</organism>
<accession>A0A0E0C662</accession>
<comment type="similarity">
    <text evidence="10">Belongs to the CDP-alcohol phosphatidyltransferase class-I family.</text>
</comment>
<dbReference type="PANTHER" id="PTHR15362">
    <property type="entry name" value="PHOSPHATIDYLINOSITOL SYNTHASE"/>
    <property type="match status" value="1"/>
</dbReference>
<dbReference type="UniPathway" id="UPA00558">
    <property type="reaction ID" value="UER00615"/>
</dbReference>
<dbReference type="STRING" id="40149.A0A0E0C662"/>
<comment type="pathway">
    <text evidence="2">Lipid metabolism.</text>
</comment>
<dbReference type="Proteomes" id="UP000008021">
    <property type="component" value="Chromosome 1"/>
</dbReference>
<evidence type="ECO:0000256" key="5">
    <source>
        <dbReference type="ARBA" id="ARBA00022824"/>
    </source>
</evidence>
<dbReference type="GO" id="GO:0106245">
    <property type="term" value="F:L-serine-phosphatidylethanolamine phosphatidyltransferase activity"/>
    <property type="evidence" value="ECO:0007669"/>
    <property type="project" value="InterPro"/>
</dbReference>
<evidence type="ECO:0000256" key="1">
    <source>
        <dbReference type="ARBA" id="ARBA00004477"/>
    </source>
</evidence>
<comment type="function">
    <text evidence="10">Catalyzes a base-exchange reaction in which the polar head group of phosphatidylethanolamine (PE) is replaced by L-serine.</text>
</comment>
<feature type="transmembrane region" description="Helical" evidence="10">
    <location>
        <begin position="119"/>
        <end position="139"/>
    </location>
</feature>
<dbReference type="InterPro" id="IPR004277">
    <property type="entry name" value="PSS"/>
</dbReference>
<keyword evidence="10" id="KW-0444">Lipid biosynthesis</keyword>
<dbReference type="AlphaFoldDB" id="A0A0E0C662"/>
<keyword evidence="7 10" id="KW-0443">Lipid metabolism</keyword>
<evidence type="ECO:0000256" key="2">
    <source>
        <dbReference type="ARBA" id="ARBA00005189"/>
    </source>
</evidence>
<comment type="pathway">
    <text evidence="10">Phospholipid metabolism; phosphatidylethanolamine biosynthesis; phosphatidylethanolamine from CDP-diacylglycerol: step 1/2.</text>
</comment>
<feature type="transmembrane region" description="Helical" evidence="10">
    <location>
        <begin position="279"/>
        <end position="299"/>
    </location>
</feature>
<keyword evidence="4 10" id="KW-0812">Transmembrane</keyword>
<evidence type="ECO:0000256" key="6">
    <source>
        <dbReference type="ARBA" id="ARBA00022989"/>
    </source>
</evidence>
<dbReference type="PANTHER" id="PTHR15362:SF20">
    <property type="entry name" value="CDP-DIACYLGLYCEROL--SERINE O-PHOSPHATIDYLTRANSFERASE 3"/>
    <property type="match status" value="1"/>
</dbReference>
<reference evidence="11" key="1">
    <citation type="submission" date="2015-04" db="UniProtKB">
        <authorList>
            <consortium name="EnsemblPlants"/>
        </authorList>
    </citation>
    <scope>IDENTIFICATION</scope>
</reference>
<keyword evidence="6 10" id="KW-1133">Transmembrane helix</keyword>
<keyword evidence="5 10" id="KW-0256">Endoplasmic reticulum</keyword>
<sequence>MDPRTSNQNSIDASGEVMEYGSSNDQRMQDMEIWPSDGGGVEEYDPWTAWLYKPHTVSVLLAGACLLIWASGVFHPEITSSHDKVIPIKRGVWAMIAVFLAYCTLQAPSTILIRPHPAVWRLVHGMAVVYLVALTFLLFQKRDDARQFMKHLHPGLGVELPERSYGSDCRMYVPENHVPENPTNRFINIQETLFDEFVIAHVLGWWGKAVMIRNQLLLWVLSVGFELMELTFRHMLPNFNECWWDSIWAGMHTVRYFDGKTYEWVGLSHQPSIMGKKSGCLVCSLVSLIPEFLSNWFILRKLVKFTLSSLVNHFRCGRNPLVVYWLILWWLIAIPAIREYNTYLQDRKPVKKVGAFCWLSLAICMVELLICMKFGHGLFQDPMPTWLITFWICVGISLALFLLEWSRRDHLRSIKQL</sequence>
<dbReference type="Pfam" id="PF03034">
    <property type="entry name" value="PSS"/>
    <property type="match status" value="1"/>
</dbReference>
<name>A0A0E0C662_9ORYZ</name>
<feature type="transmembrane region" description="Helical" evidence="10">
    <location>
        <begin position="319"/>
        <end position="337"/>
    </location>
</feature>
<dbReference type="GO" id="GO:0006646">
    <property type="term" value="P:phosphatidylethanolamine biosynthetic process"/>
    <property type="evidence" value="ECO:0007669"/>
    <property type="project" value="UniProtKB-UniPathway"/>
</dbReference>
<dbReference type="eggNOG" id="KOG2735">
    <property type="taxonomic scope" value="Eukaryota"/>
</dbReference>
<reference evidence="11" key="2">
    <citation type="submission" date="2018-05" db="EMBL/GenBank/DDBJ databases">
        <title>OmerRS3 (Oryza meridionalis Reference Sequence Version 3).</title>
        <authorList>
            <person name="Zhang J."/>
            <person name="Kudrna D."/>
            <person name="Lee S."/>
            <person name="Talag J."/>
            <person name="Welchert J."/>
            <person name="Wing R.A."/>
        </authorList>
    </citation>
    <scope>NUCLEOTIDE SEQUENCE [LARGE SCALE GENOMIC DNA]</scope>
    <source>
        <strain evidence="11">cv. OR44</strain>
    </source>
</reference>
<keyword evidence="9 10" id="KW-1208">Phospholipid metabolism</keyword>
<dbReference type="GO" id="GO:0005789">
    <property type="term" value="C:endoplasmic reticulum membrane"/>
    <property type="evidence" value="ECO:0007669"/>
    <property type="project" value="UniProtKB-SubCell"/>
</dbReference>
<dbReference type="GO" id="GO:0006659">
    <property type="term" value="P:phosphatidylserine biosynthetic process"/>
    <property type="evidence" value="ECO:0007669"/>
    <property type="project" value="UniProtKB-UniRule"/>
</dbReference>
<keyword evidence="3 10" id="KW-0808">Transferase</keyword>
<feature type="transmembrane region" description="Helical" evidence="10">
    <location>
        <begin position="91"/>
        <end position="113"/>
    </location>
</feature>
<keyword evidence="12" id="KW-1185">Reference proteome</keyword>
<evidence type="ECO:0000256" key="9">
    <source>
        <dbReference type="ARBA" id="ARBA00023264"/>
    </source>
</evidence>
<evidence type="ECO:0000313" key="11">
    <source>
        <dbReference type="EnsemblPlants" id="OMERI01G24400.1"/>
    </source>
</evidence>